<dbReference type="OrthoDB" id="9803764at2"/>
<organism evidence="4 5">
    <name type="scientific">Flavobacterium humi</name>
    <dbReference type="NCBI Taxonomy" id="2562683"/>
    <lineage>
        <taxon>Bacteria</taxon>
        <taxon>Pseudomonadati</taxon>
        <taxon>Bacteroidota</taxon>
        <taxon>Flavobacteriia</taxon>
        <taxon>Flavobacteriales</taxon>
        <taxon>Flavobacteriaceae</taxon>
        <taxon>Flavobacterium</taxon>
    </lineage>
</organism>
<evidence type="ECO:0000259" key="3">
    <source>
        <dbReference type="PROSITE" id="PS01124"/>
    </source>
</evidence>
<dbReference type="InterPro" id="IPR002818">
    <property type="entry name" value="DJ-1/PfpI"/>
</dbReference>
<dbReference type="RefSeq" id="WP_135527415.1">
    <property type="nucleotide sequence ID" value="NZ_SRLH01000009.1"/>
</dbReference>
<sequence length="306" mass="34546">MKLKFAFLILPQIHLMDLAGPDQAILEAIDFGADFEIEYCCLENGVISTAGLPIAGLKHFSEVRLNKGDFLIIPGSNASYLISDTFKKNTDLFHWIIKNYHSGVQLVSICAGAFVLAECGLLNNIPCTTHFKRTQQLQELYPKAKVIDNILFTQQGGIYTSAGIASGIDVTLHIIEELKGSYFAHLVARELVVYNRRNGNQKQESELLGFRNHIHSGIHKAQDWIVENINQKANLSELAEIACMSERNFTRIFKKETDITVNDYITVIRKEKIKEFMKNPDLTRLDIALQVGLQSERQLSRLIHSN</sequence>
<dbReference type="Gene3D" id="3.40.50.880">
    <property type="match status" value="1"/>
</dbReference>
<dbReference type="Gene3D" id="1.10.10.60">
    <property type="entry name" value="Homeodomain-like"/>
    <property type="match status" value="1"/>
</dbReference>
<dbReference type="AlphaFoldDB" id="A0A4Z0L504"/>
<dbReference type="EMBL" id="SRLH01000009">
    <property type="protein sequence ID" value="TGD56642.1"/>
    <property type="molecule type" value="Genomic_DNA"/>
</dbReference>
<keyword evidence="2" id="KW-0804">Transcription</keyword>
<dbReference type="InterPro" id="IPR052158">
    <property type="entry name" value="INH-QAR"/>
</dbReference>
<dbReference type="Pfam" id="PF01965">
    <property type="entry name" value="DJ-1_PfpI"/>
    <property type="match status" value="1"/>
</dbReference>
<evidence type="ECO:0000313" key="4">
    <source>
        <dbReference type="EMBL" id="TGD56642.1"/>
    </source>
</evidence>
<dbReference type="InterPro" id="IPR029062">
    <property type="entry name" value="Class_I_gatase-like"/>
</dbReference>
<keyword evidence="1" id="KW-0805">Transcription regulation</keyword>
<protein>
    <submittedName>
        <fullName evidence="4">AraC family transcriptional regulator</fullName>
    </submittedName>
</protein>
<accession>A0A4Z0L504</accession>
<dbReference type="GO" id="GO:0003700">
    <property type="term" value="F:DNA-binding transcription factor activity"/>
    <property type="evidence" value="ECO:0007669"/>
    <property type="project" value="InterPro"/>
</dbReference>
<dbReference type="PANTHER" id="PTHR43130:SF3">
    <property type="entry name" value="HTH-TYPE TRANSCRIPTIONAL REGULATOR RV1931C"/>
    <property type="match status" value="1"/>
</dbReference>
<dbReference type="Proteomes" id="UP000297407">
    <property type="component" value="Unassembled WGS sequence"/>
</dbReference>
<dbReference type="InterPro" id="IPR009057">
    <property type="entry name" value="Homeodomain-like_sf"/>
</dbReference>
<dbReference type="SUPFAM" id="SSF52317">
    <property type="entry name" value="Class I glutamine amidotransferase-like"/>
    <property type="match status" value="1"/>
</dbReference>
<reference evidence="4 5" key="1">
    <citation type="submission" date="2019-04" db="EMBL/GenBank/DDBJ databases">
        <title>Flavobacterium sp. strain DS2-A Genome sequencing and assembly.</title>
        <authorList>
            <person name="Kim I."/>
        </authorList>
    </citation>
    <scope>NUCLEOTIDE SEQUENCE [LARGE SCALE GENOMIC DNA]</scope>
    <source>
        <strain evidence="4 5">DS2-A</strain>
    </source>
</reference>
<dbReference type="SUPFAM" id="SSF46689">
    <property type="entry name" value="Homeodomain-like"/>
    <property type="match status" value="1"/>
</dbReference>
<dbReference type="SMART" id="SM00342">
    <property type="entry name" value="HTH_ARAC"/>
    <property type="match status" value="1"/>
</dbReference>
<evidence type="ECO:0000313" key="5">
    <source>
        <dbReference type="Proteomes" id="UP000297407"/>
    </source>
</evidence>
<gene>
    <name evidence="4" type="ORF">E4635_14445</name>
</gene>
<feature type="domain" description="HTH araC/xylS-type" evidence="3">
    <location>
        <begin position="219"/>
        <end position="306"/>
    </location>
</feature>
<comment type="caution">
    <text evidence="4">The sequence shown here is derived from an EMBL/GenBank/DDBJ whole genome shotgun (WGS) entry which is preliminary data.</text>
</comment>
<dbReference type="GO" id="GO:0043565">
    <property type="term" value="F:sequence-specific DNA binding"/>
    <property type="evidence" value="ECO:0007669"/>
    <property type="project" value="InterPro"/>
</dbReference>
<dbReference type="Pfam" id="PF12833">
    <property type="entry name" value="HTH_18"/>
    <property type="match status" value="1"/>
</dbReference>
<dbReference type="PANTHER" id="PTHR43130">
    <property type="entry name" value="ARAC-FAMILY TRANSCRIPTIONAL REGULATOR"/>
    <property type="match status" value="1"/>
</dbReference>
<keyword evidence="5" id="KW-1185">Reference proteome</keyword>
<proteinExistence type="predicted"/>
<evidence type="ECO:0000256" key="2">
    <source>
        <dbReference type="ARBA" id="ARBA00023163"/>
    </source>
</evidence>
<name>A0A4Z0L504_9FLAO</name>
<dbReference type="PROSITE" id="PS01124">
    <property type="entry name" value="HTH_ARAC_FAMILY_2"/>
    <property type="match status" value="1"/>
</dbReference>
<evidence type="ECO:0000256" key="1">
    <source>
        <dbReference type="ARBA" id="ARBA00023015"/>
    </source>
</evidence>
<dbReference type="InterPro" id="IPR018060">
    <property type="entry name" value="HTH_AraC"/>
</dbReference>